<gene>
    <name evidence="2" type="ORF">M1L60_02845</name>
</gene>
<reference evidence="2 3" key="1">
    <citation type="submission" date="2022-06" db="EMBL/GenBank/DDBJ databases">
        <title>New Species of the Genus Actinoplanes, ActinopZanes ferrugineus.</title>
        <authorList>
            <person name="Ding P."/>
        </authorList>
    </citation>
    <scope>NUCLEOTIDE SEQUENCE [LARGE SCALE GENOMIC DNA]</scope>
    <source>
        <strain evidence="2 3">TRM88003</strain>
    </source>
</reference>
<keyword evidence="3" id="KW-1185">Reference proteome</keyword>
<dbReference type="Proteomes" id="UP001523369">
    <property type="component" value="Unassembled WGS sequence"/>
</dbReference>
<feature type="domain" description="CHAT" evidence="1">
    <location>
        <begin position="6"/>
        <end position="135"/>
    </location>
</feature>
<evidence type="ECO:0000313" key="3">
    <source>
        <dbReference type="Proteomes" id="UP001523369"/>
    </source>
</evidence>
<sequence>MYGASTVLTGRRAGPAAALAALDGAPTAHIAAHGRHEAENALFSELDLAGGPLLGYDLQRLTRPPGLVVLSSCELGLSEVRPGDETFGLASALLAAGTATVVASVARVADDAARDVMVGFHRALVAGRSPAAALAGVAAGTGFVCLGAGQAG</sequence>
<protein>
    <submittedName>
        <fullName evidence="2">CHAT domain-containing protein</fullName>
    </submittedName>
</protein>
<dbReference type="EMBL" id="JAMYJR010000002">
    <property type="protein sequence ID" value="MCO8269525.1"/>
    <property type="molecule type" value="Genomic_DNA"/>
</dbReference>
<dbReference type="Pfam" id="PF12770">
    <property type="entry name" value="CHAT"/>
    <property type="match status" value="1"/>
</dbReference>
<evidence type="ECO:0000313" key="2">
    <source>
        <dbReference type="EMBL" id="MCO8269525.1"/>
    </source>
</evidence>
<comment type="caution">
    <text evidence="2">The sequence shown here is derived from an EMBL/GenBank/DDBJ whole genome shotgun (WGS) entry which is preliminary data.</text>
</comment>
<accession>A0ABT1DFC5</accession>
<name>A0ABT1DFC5_9ACTN</name>
<dbReference type="InterPro" id="IPR024983">
    <property type="entry name" value="CHAT_dom"/>
</dbReference>
<organism evidence="2 3">
    <name type="scientific">Paractinoplanes aksuensis</name>
    <dbReference type="NCBI Taxonomy" id="2939490"/>
    <lineage>
        <taxon>Bacteria</taxon>
        <taxon>Bacillati</taxon>
        <taxon>Actinomycetota</taxon>
        <taxon>Actinomycetes</taxon>
        <taxon>Micromonosporales</taxon>
        <taxon>Micromonosporaceae</taxon>
        <taxon>Paractinoplanes</taxon>
    </lineage>
</organism>
<evidence type="ECO:0000259" key="1">
    <source>
        <dbReference type="Pfam" id="PF12770"/>
    </source>
</evidence>
<proteinExistence type="predicted"/>